<accession>A0A803W2T5</accession>
<evidence type="ECO:0000256" key="5">
    <source>
        <dbReference type="SAM" id="MobiDB-lite"/>
    </source>
</evidence>
<dbReference type="Pfam" id="PF06396">
    <property type="entry name" value="AGTRAP"/>
    <property type="match status" value="1"/>
</dbReference>
<evidence type="ECO:0000313" key="8">
    <source>
        <dbReference type="Proteomes" id="UP000016665"/>
    </source>
</evidence>
<dbReference type="AlphaFoldDB" id="A0A803W2T5"/>
<keyword evidence="8" id="KW-1185">Reference proteome</keyword>
<feature type="transmembrane region" description="Helical" evidence="6">
    <location>
        <begin position="113"/>
        <end position="133"/>
    </location>
</feature>
<evidence type="ECO:0000313" key="7">
    <source>
        <dbReference type="Ensembl" id="ENSFALP00000029291.1"/>
    </source>
</evidence>
<dbReference type="GO" id="GO:0004945">
    <property type="term" value="F:angiotensin type II receptor activity"/>
    <property type="evidence" value="ECO:0007669"/>
    <property type="project" value="Ensembl"/>
</dbReference>
<dbReference type="SMART" id="SM00805">
    <property type="entry name" value="AGTRAP"/>
    <property type="match status" value="1"/>
</dbReference>
<dbReference type="PANTHER" id="PTHR16521:SF3">
    <property type="entry name" value="TYPE-1 ANGIOTENSIN II RECEPTOR-ASSOCIATED PROTEIN"/>
    <property type="match status" value="1"/>
</dbReference>
<gene>
    <name evidence="7" type="primary">AGTRAP</name>
</gene>
<reference evidence="7 8" key="1">
    <citation type="journal article" date="2012" name="Nature">
        <title>The genomic landscape of species divergence in Ficedula flycatchers.</title>
        <authorList>
            <person name="Ellegren H."/>
            <person name="Smeds L."/>
            <person name="Burri R."/>
            <person name="Olason P.I."/>
            <person name="Backstrom N."/>
            <person name="Kawakami T."/>
            <person name="Kunstner A."/>
            <person name="Makinen H."/>
            <person name="Nadachowska-Brzyska K."/>
            <person name="Qvarnstrom A."/>
            <person name="Uebbing S."/>
            <person name="Wolf J.B."/>
        </authorList>
    </citation>
    <scope>NUCLEOTIDE SEQUENCE [LARGE SCALE GENOMIC DNA]</scope>
</reference>
<feature type="transmembrane region" description="Helical" evidence="6">
    <location>
        <begin position="78"/>
        <end position="101"/>
    </location>
</feature>
<evidence type="ECO:0000256" key="1">
    <source>
        <dbReference type="ARBA" id="ARBA00004141"/>
    </source>
</evidence>
<name>A0A803W2T5_FICAL</name>
<dbReference type="Ensembl" id="ENSFALT00000036623.1">
    <property type="protein sequence ID" value="ENSFALP00000029291.1"/>
    <property type="gene ID" value="ENSFALG00000024802.1"/>
</dbReference>
<dbReference type="Proteomes" id="UP000016665">
    <property type="component" value="Chromosome 21"/>
</dbReference>
<organism evidence="7 8">
    <name type="scientific">Ficedula albicollis</name>
    <name type="common">Collared flycatcher</name>
    <name type="synonym">Muscicapa albicollis</name>
    <dbReference type="NCBI Taxonomy" id="59894"/>
    <lineage>
        <taxon>Eukaryota</taxon>
        <taxon>Metazoa</taxon>
        <taxon>Chordata</taxon>
        <taxon>Craniata</taxon>
        <taxon>Vertebrata</taxon>
        <taxon>Euteleostomi</taxon>
        <taxon>Archelosauria</taxon>
        <taxon>Archosauria</taxon>
        <taxon>Dinosauria</taxon>
        <taxon>Saurischia</taxon>
        <taxon>Theropoda</taxon>
        <taxon>Coelurosauria</taxon>
        <taxon>Aves</taxon>
        <taxon>Neognathae</taxon>
        <taxon>Neoaves</taxon>
        <taxon>Telluraves</taxon>
        <taxon>Australaves</taxon>
        <taxon>Passeriformes</taxon>
        <taxon>Muscicapidae</taxon>
        <taxon>Ficedula</taxon>
    </lineage>
</organism>
<reference evidence="7" key="3">
    <citation type="submission" date="2025-09" db="UniProtKB">
        <authorList>
            <consortium name="Ensembl"/>
        </authorList>
    </citation>
    <scope>IDENTIFICATION</scope>
</reference>
<reference evidence="7" key="2">
    <citation type="submission" date="2025-08" db="UniProtKB">
        <authorList>
            <consortium name="Ensembl"/>
        </authorList>
    </citation>
    <scope>IDENTIFICATION</scope>
</reference>
<keyword evidence="2 6" id="KW-0812">Transmembrane</keyword>
<evidence type="ECO:0000256" key="4">
    <source>
        <dbReference type="ARBA" id="ARBA00023136"/>
    </source>
</evidence>
<dbReference type="GO" id="GO:0005938">
    <property type="term" value="C:cell cortex"/>
    <property type="evidence" value="ECO:0007669"/>
    <property type="project" value="Ensembl"/>
</dbReference>
<evidence type="ECO:0000256" key="2">
    <source>
        <dbReference type="ARBA" id="ARBA00022692"/>
    </source>
</evidence>
<dbReference type="InterPro" id="IPR009436">
    <property type="entry name" value="AGTRAP"/>
</dbReference>
<dbReference type="GO" id="GO:0005886">
    <property type="term" value="C:plasma membrane"/>
    <property type="evidence" value="ECO:0007669"/>
    <property type="project" value="Ensembl"/>
</dbReference>
<sequence>MASLGVKRAVCSGRIRVHRVLEEAFRSVNTAVRLDHCSEHTGRRGCMNYMLPVSYAWGNFSVLAVGIWAIVQRDSLDAITMFLTGLLLTVLTDIIHISIFYPARDFLSDAKRFSIGMAIFSLLLKPVSCYLVYRMYRERGGECTLNIGVAGAGQDRSAYERIDQPEGPPQWPSPSKAAQPPY</sequence>
<evidence type="ECO:0000256" key="6">
    <source>
        <dbReference type="SAM" id="Phobius"/>
    </source>
</evidence>
<keyword evidence="4 6" id="KW-0472">Membrane</keyword>
<feature type="region of interest" description="Disordered" evidence="5">
    <location>
        <begin position="158"/>
        <end position="182"/>
    </location>
</feature>
<dbReference type="GeneTree" id="ENSGT00390000017402"/>
<protein>
    <submittedName>
        <fullName evidence="7">Angiotensin II receptor associated protein</fullName>
    </submittedName>
</protein>
<dbReference type="GO" id="GO:0005794">
    <property type="term" value="C:Golgi apparatus"/>
    <property type="evidence" value="ECO:0007669"/>
    <property type="project" value="Ensembl"/>
</dbReference>
<feature type="transmembrane region" description="Helical" evidence="6">
    <location>
        <begin position="49"/>
        <end position="71"/>
    </location>
</feature>
<proteinExistence type="predicted"/>
<keyword evidence="3 6" id="KW-1133">Transmembrane helix</keyword>
<dbReference type="GO" id="GO:0008217">
    <property type="term" value="P:regulation of blood pressure"/>
    <property type="evidence" value="ECO:0007669"/>
    <property type="project" value="Ensembl"/>
</dbReference>
<comment type="subcellular location">
    <subcellularLocation>
        <location evidence="1">Membrane</location>
        <topology evidence="1">Multi-pass membrane protein</topology>
    </subcellularLocation>
</comment>
<evidence type="ECO:0000256" key="3">
    <source>
        <dbReference type="ARBA" id="ARBA00022989"/>
    </source>
</evidence>
<dbReference type="PANTHER" id="PTHR16521">
    <property type="entry name" value="TYPE-1 ANGIOTENSIN II RECEPTOR-ASSOCIATED PROTEIN"/>
    <property type="match status" value="1"/>
</dbReference>